<dbReference type="SFLD" id="SFLDS00003">
    <property type="entry name" value="Haloacid_Dehalogenase"/>
    <property type="match status" value="1"/>
</dbReference>
<keyword evidence="4 7" id="KW-0479">Metal-binding</keyword>
<keyword evidence="6 7" id="KW-0460">Magnesium</keyword>
<evidence type="ECO:0000256" key="1">
    <source>
        <dbReference type="ARBA" id="ARBA00001946"/>
    </source>
</evidence>
<dbReference type="GO" id="GO:0016788">
    <property type="term" value="F:hydrolase activity, acting on ester bonds"/>
    <property type="evidence" value="ECO:0007669"/>
    <property type="project" value="InterPro"/>
</dbReference>
<keyword evidence="5 8" id="KW-0378">Hydrolase</keyword>
<feature type="binding site" evidence="7">
    <location>
        <position position="22"/>
    </location>
    <ligand>
        <name>Mg(2+)</name>
        <dbReference type="ChEBI" id="CHEBI:18420"/>
    </ligand>
</feature>
<dbReference type="InterPro" id="IPR023214">
    <property type="entry name" value="HAD_sf"/>
</dbReference>
<dbReference type="InterPro" id="IPR036412">
    <property type="entry name" value="HAD-like_sf"/>
</dbReference>
<comment type="cofactor">
    <cofactor evidence="1 7">
        <name>Mg(2+)</name>
        <dbReference type="ChEBI" id="CHEBI:18420"/>
    </cofactor>
</comment>
<dbReference type="Gene3D" id="3.40.50.1000">
    <property type="entry name" value="HAD superfamily/HAD-like"/>
    <property type="match status" value="1"/>
</dbReference>
<dbReference type="NCBIfam" id="TIGR01670">
    <property type="entry name" value="KdsC-phosphatas"/>
    <property type="match status" value="1"/>
</dbReference>
<dbReference type="AlphaFoldDB" id="A0A6N9TKE8"/>
<evidence type="ECO:0000256" key="3">
    <source>
        <dbReference type="ARBA" id="ARBA00011881"/>
    </source>
</evidence>
<gene>
    <name evidence="8" type="ORF">G3N55_02510</name>
</gene>
<dbReference type="InterPro" id="IPR006549">
    <property type="entry name" value="HAD-SF_hydro_IIIA"/>
</dbReference>
<organism evidence="8 9">
    <name type="scientific">Dissulfurirhabdus thermomarina</name>
    <dbReference type="NCBI Taxonomy" id="1765737"/>
    <lineage>
        <taxon>Bacteria</taxon>
        <taxon>Deltaproteobacteria</taxon>
        <taxon>Dissulfurirhabdaceae</taxon>
        <taxon>Dissulfurirhabdus</taxon>
    </lineage>
</organism>
<dbReference type="PANTHER" id="PTHR21485:SF3">
    <property type="entry name" value="N-ACYLNEURAMINATE CYTIDYLYLTRANSFERASE"/>
    <property type="match status" value="1"/>
</dbReference>
<dbReference type="SUPFAM" id="SSF56784">
    <property type="entry name" value="HAD-like"/>
    <property type="match status" value="1"/>
</dbReference>
<keyword evidence="9" id="KW-1185">Reference proteome</keyword>
<sequence length="183" mass="19865">MPHTDPDILLEKARRIRLLVLDVDGVLTDGRITYTAEGVQVQSFHVRDGFGIKRLQEAGVAVAILSARRSEALARRAAELGIDRVIQGKESKTAAFDGLLAETGLTDDEVAYVGDDWVDLPILRRVGLAVAVADAAPPLADYAHFVTARPGGRGAVREVCDLILRAQNRWADCLNRYLNPGVP</sequence>
<dbReference type="CDD" id="cd01630">
    <property type="entry name" value="HAD_KDO-like"/>
    <property type="match status" value="1"/>
</dbReference>
<dbReference type="FunFam" id="3.40.50.1000:FF:000029">
    <property type="entry name" value="3-deoxy-D-manno-octulosonate 8-phosphate phosphatase KdsC"/>
    <property type="match status" value="1"/>
</dbReference>
<evidence type="ECO:0000313" key="9">
    <source>
        <dbReference type="Proteomes" id="UP000469346"/>
    </source>
</evidence>
<dbReference type="Pfam" id="PF08282">
    <property type="entry name" value="Hydrolase_3"/>
    <property type="match status" value="1"/>
</dbReference>
<comment type="subunit">
    <text evidence="3">Homotetramer.</text>
</comment>
<proteinExistence type="inferred from homology"/>
<dbReference type="InterPro" id="IPR050793">
    <property type="entry name" value="CMP-NeuNAc_synthase"/>
</dbReference>
<dbReference type="SFLD" id="SFLDG01136">
    <property type="entry name" value="C1.6:_Phosphoserine_Phosphatas"/>
    <property type="match status" value="1"/>
</dbReference>
<dbReference type="Proteomes" id="UP000469346">
    <property type="component" value="Unassembled WGS sequence"/>
</dbReference>
<comment type="caution">
    <text evidence="8">The sequence shown here is derived from an EMBL/GenBank/DDBJ whole genome shotgun (WGS) entry which is preliminary data.</text>
</comment>
<evidence type="ECO:0000256" key="2">
    <source>
        <dbReference type="ARBA" id="ARBA00005893"/>
    </source>
</evidence>
<dbReference type="GO" id="GO:0046872">
    <property type="term" value="F:metal ion binding"/>
    <property type="evidence" value="ECO:0007669"/>
    <property type="project" value="UniProtKB-KW"/>
</dbReference>
<dbReference type="NCBIfam" id="TIGR01662">
    <property type="entry name" value="HAD-SF-IIIA"/>
    <property type="match status" value="1"/>
</dbReference>
<evidence type="ECO:0000256" key="6">
    <source>
        <dbReference type="ARBA" id="ARBA00022842"/>
    </source>
</evidence>
<evidence type="ECO:0000256" key="5">
    <source>
        <dbReference type="ARBA" id="ARBA00022801"/>
    </source>
</evidence>
<name>A0A6N9TKE8_DISTH</name>
<reference evidence="8 9" key="1">
    <citation type="submission" date="2020-02" db="EMBL/GenBank/DDBJ databases">
        <title>Comparative genomics of sulfur disproportionating microorganisms.</title>
        <authorList>
            <person name="Ward L.M."/>
            <person name="Bertran E."/>
            <person name="Johnston D.T."/>
        </authorList>
    </citation>
    <scope>NUCLEOTIDE SEQUENCE [LARGE SCALE GENOMIC DNA]</scope>
    <source>
        <strain evidence="8 9">DSM 100025</strain>
    </source>
</reference>
<dbReference type="EMBL" id="JAAGRR010000015">
    <property type="protein sequence ID" value="NDY41725.1"/>
    <property type="molecule type" value="Genomic_DNA"/>
</dbReference>
<feature type="binding site" evidence="7">
    <location>
        <position position="115"/>
    </location>
    <ligand>
        <name>Mg(2+)</name>
        <dbReference type="ChEBI" id="CHEBI:18420"/>
    </ligand>
</feature>
<dbReference type="GO" id="GO:0008781">
    <property type="term" value="F:N-acylneuraminate cytidylyltransferase activity"/>
    <property type="evidence" value="ECO:0007669"/>
    <property type="project" value="TreeGrafter"/>
</dbReference>
<dbReference type="SFLD" id="SFLDG01138">
    <property type="entry name" value="C1.6.2:_Deoxy-d-mannose-octulo"/>
    <property type="match status" value="1"/>
</dbReference>
<accession>A0A6N9TKE8</accession>
<protein>
    <submittedName>
        <fullName evidence="8">HAD-IIIA family hydrolase</fullName>
    </submittedName>
</protein>
<evidence type="ECO:0000256" key="7">
    <source>
        <dbReference type="PIRSR" id="PIRSR006118-2"/>
    </source>
</evidence>
<dbReference type="PIRSF" id="PIRSF006118">
    <property type="entry name" value="KDO8-P_Ptase"/>
    <property type="match status" value="1"/>
</dbReference>
<dbReference type="RefSeq" id="WP_163297881.1">
    <property type="nucleotide sequence ID" value="NZ_JAAGRR010000015.1"/>
</dbReference>
<evidence type="ECO:0000313" key="8">
    <source>
        <dbReference type="EMBL" id="NDY41725.1"/>
    </source>
</evidence>
<feature type="binding site" evidence="7">
    <location>
        <position position="24"/>
    </location>
    <ligand>
        <name>substrate</name>
    </ligand>
</feature>
<dbReference type="InterPro" id="IPR010023">
    <property type="entry name" value="KdsC_fam"/>
</dbReference>
<comment type="similarity">
    <text evidence="2">Belongs to the KdsC family.</text>
</comment>
<evidence type="ECO:0000256" key="4">
    <source>
        <dbReference type="ARBA" id="ARBA00022723"/>
    </source>
</evidence>
<dbReference type="PANTHER" id="PTHR21485">
    <property type="entry name" value="HAD SUPERFAMILY MEMBERS CMAS AND KDSC"/>
    <property type="match status" value="1"/>
</dbReference>